<organism evidence="9 15">
    <name type="scientific">Dorea longicatena</name>
    <dbReference type="NCBI Taxonomy" id="88431"/>
    <lineage>
        <taxon>Bacteria</taxon>
        <taxon>Bacillati</taxon>
        <taxon>Bacillota</taxon>
        <taxon>Clostridia</taxon>
        <taxon>Lachnospirales</taxon>
        <taxon>Lachnospiraceae</taxon>
        <taxon>Dorea</taxon>
    </lineage>
</organism>
<dbReference type="EMBL" id="CYXO01000002">
    <property type="protein sequence ID" value="CUM74765.1"/>
    <property type="molecule type" value="Genomic_DNA"/>
</dbReference>
<dbReference type="InterPro" id="IPR051611">
    <property type="entry name" value="ECF_transporter_component"/>
</dbReference>
<keyword evidence="4 6" id="KW-1133">Transmembrane helix</keyword>
<evidence type="ECO:0000256" key="5">
    <source>
        <dbReference type="ARBA" id="ARBA00023136"/>
    </source>
</evidence>
<name>A0A173XLP0_9FIRM</name>
<evidence type="ECO:0000256" key="1">
    <source>
        <dbReference type="ARBA" id="ARBA00004141"/>
    </source>
</evidence>
<evidence type="ECO:0000256" key="2">
    <source>
        <dbReference type="ARBA" id="ARBA00022475"/>
    </source>
</evidence>
<reference evidence="13" key="3">
    <citation type="journal article" date="2020" name="Cell Host Microbe">
        <title>Functional and Genomic Variation between Human-Derived Isolates of Lachnospiraceae Reveals Inter- and Intra-Species Diversity.</title>
        <authorList>
            <person name="Sorbara M.T."/>
            <person name="Littmann E.R."/>
            <person name="Fontana E."/>
            <person name="Moody T.U."/>
            <person name="Kohout C.E."/>
            <person name="Gjonbalaj M."/>
            <person name="Eaton V."/>
            <person name="Seok R."/>
            <person name="Leiner I.M."/>
            <person name="Pamer E.G."/>
        </authorList>
    </citation>
    <scope>NUCLEOTIDE SEQUENCE</scope>
    <source>
        <strain evidence="13">MSK.10.16</strain>
    </source>
</reference>
<evidence type="ECO:0000313" key="16">
    <source>
        <dbReference type="Proteomes" id="UP000095597"/>
    </source>
</evidence>
<dbReference type="GeneID" id="93137815"/>
<dbReference type="RefSeq" id="WP_022415727.1">
    <property type="nucleotide sequence ID" value="NZ_CABIWY010000002.1"/>
</dbReference>
<evidence type="ECO:0000313" key="10">
    <source>
        <dbReference type="EMBL" id="MZK09359.1"/>
    </source>
</evidence>
<dbReference type="Proteomes" id="UP000095597">
    <property type="component" value="Unassembled WGS sequence"/>
</dbReference>
<dbReference type="CDD" id="cd16914">
    <property type="entry name" value="EcfT"/>
    <property type="match status" value="1"/>
</dbReference>
<evidence type="ECO:0000313" key="8">
    <source>
        <dbReference type="EMBL" id="CUN44448.1"/>
    </source>
</evidence>
<dbReference type="Proteomes" id="UP000724058">
    <property type="component" value="Unassembled WGS sequence"/>
</dbReference>
<dbReference type="PANTHER" id="PTHR34857">
    <property type="entry name" value="SLL0384 PROTEIN"/>
    <property type="match status" value="1"/>
</dbReference>
<dbReference type="Pfam" id="PF02361">
    <property type="entry name" value="CbiQ"/>
    <property type="match status" value="1"/>
</dbReference>
<dbReference type="Proteomes" id="UP000095380">
    <property type="component" value="Unassembled WGS sequence"/>
</dbReference>
<evidence type="ECO:0000256" key="3">
    <source>
        <dbReference type="ARBA" id="ARBA00022692"/>
    </source>
</evidence>
<evidence type="ECO:0000313" key="7">
    <source>
        <dbReference type="EMBL" id="CUM74765.1"/>
    </source>
</evidence>
<evidence type="ECO:0000313" key="17">
    <source>
        <dbReference type="Proteomes" id="UP000446719"/>
    </source>
</evidence>
<evidence type="ECO:0000256" key="4">
    <source>
        <dbReference type="ARBA" id="ARBA00022989"/>
    </source>
</evidence>
<sequence length="269" mass="30466">MIRDITIGRYYDSESVIHRMDPRTKLMGVLVYIISLFLVKNVWWYLGCLIVMLVLYRLARVPVGYLLKGLRGILVLLCFTFLFRMLYTPGDAVASVWIFTITKQGIWKAVQMTARIALMITGASLLSYTSTPKELADGLEKAFSGLGKIGVPVHEMAVIVMIAFRFIPIMLEELNVLMDAQAARGARFEEGNVVEKCKGVMTLLFPLFLMTVRRSSDLAMAMEARGYTGSTETSRMYPLTYKKEDRAGYIVILIYLAVFIIGRISFLFF</sequence>
<dbReference type="Proteomes" id="UP000449249">
    <property type="component" value="Unassembled WGS sequence"/>
</dbReference>
<reference evidence="17 18" key="2">
    <citation type="journal article" date="2019" name="Nat. Med.">
        <title>A library of human gut bacterial isolates paired with longitudinal multiomics data enables mechanistic microbiome research.</title>
        <authorList>
            <person name="Poyet M."/>
            <person name="Groussin M."/>
            <person name="Gibbons S.M."/>
            <person name="Avila-Pacheco J."/>
            <person name="Jiang X."/>
            <person name="Kearney S.M."/>
            <person name="Perrotta A.R."/>
            <person name="Berdy B."/>
            <person name="Zhao S."/>
            <person name="Lieberman T.D."/>
            <person name="Swanson P.K."/>
            <person name="Smith M."/>
            <person name="Roesemann S."/>
            <person name="Alexander J.E."/>
            <person name="Rich S.A."/>
            <person name="Livny J."/>
            <person name="Vlamakis H."/>
            <person name="Clish C."/>
            <person name="Bullock K."/>
            <person name="Deik A."/>
            <person name="Scott J."/>
            <person name="Pierce K.A."/>
            <person name="Xavier R.J."/>
            <person name="Alm E.J."/>
        </authorList>
    </citation>
    <scope>NUCLEOTIDE SEQUENCE [LARGE SCALE GENOMIC DNA]</scope>
    <source>
        <strain evidence="10 18">BIOML-A1</strain>
        <strain evidence="12 19">BIOML-A6</strain>
        <strain evidence="11 17">BIOML-A7</strain>
    </source>
</reference>
<evidence type="ECO:0000313" key="19">
    <source>
        <dbReference type="Proteomes" id="UP000472916"/>
    </source>
</evidence>
<dbReference type="EMBL" id="CYYM01000001">
    <property type="protein sequence ID" value="CUN44448.1"/>
    <property type="molecule type" value="Genomic_DNA"/>
</dbReference>
<evidence type="ECO:0000313" key="15">
    <source>
        <dbReference type="Proteomes" id="UP000095439"/>
    </source>
</evidence>
<dbReference type="GO" id="GO:0005886">
    <property type="term" value="C:plasma membrane"/>
    <property type="evidence" value="ECO:0007669"/>
    <property type="project" value="UniProtKB-ARBA"/>
</dbReference>
<dbReference type="EMBL" id="WWSH01000002">
    <property type="protein sequence ID" value="MZK09359.1"/>
    <property type="molecule type" value="Genomic_DNA"/>
</dbReference>
<dbReference type="EMBL" id="JAAIOD010000002">
    <property type="protein sequence ID" value="NSE56997.1"/>
    <property type="molecule type" value="Genomic_DNA"/>
</dbReference>
<feature type="transmembrane region" description="Helical" evidence="6">
    <location>
        <begin position="247"/>
        <end position="268"/>
    </location>
</feature>
<evidence type="ECO:0000313" key="13">
    <source>
        <dbReference type="EMBL" id="NSE56997.1"/>
    </source>
</evidence>
<dbReference type="InterPro" id="IPR003339">
    <property type="entry name" value="ABC/ECF_trnsptr_transmembrane"/>
</dbReference>
<evidence type="ECO:0000313" key="9">
    <source>
        <dbReference type="EMBL" id="CUN52614.1"/>
    </source>
</evidence>
<feature type="transmembrane region" description="Helical" evidence="6">
    <location>
        <begin position="29"/>
        <end position="53"/>
    </location>
</feature>
<keyword evidence="5 6" id="KW-0472">Membrane</keyword>
<evidence type="ECO:0000313" key="12">
    <source>
        <dbReference type="EMBL" id="MZK42105.1"/>
    </source>
</evidence>
<dbReference type="OrthoDB" id="8075495at2"/>
<gene>
    <name evidence="9" type="primary">ecfT_1</name>
    <name evidence="8" type="ORF">ERS852408_00326</name>
    <name evidence="9" type="ORF">ERS852423_00726</name>
    <name evidence="7" type="ORF">ERS852573_00322</name>
    <name evidence="13" type="ORF">G4332_02500</name>
    <name evidence="12" type="ORF">GT528_10405</name>
    <name evidence="11" type="ORF">GT565_04110</name>
    <name evidence="10" type="ORF">GT576_03145</name>
</gene>
<proteinExistence type="predicted"/>
<dbReference type="EMBL" id="CYYY01000002">
    <property type="protein sequence ID" value="CUN52614.1"/>
    <property type="molecule type" value="Genomic_DNA"/>
</dbReference>
<reference evidence="14 15" key="1">
    <citation type="submission" date="2015-09" db="EMBL/GenBank/DDBJ databases">
        <authorList>
            <consortium name="Pathogen Informatics"/>
        </authorList>
    </citation>
    <scope>NUCLEOTIDE SEQUENCE [LARGE SCALE GENOMIC DNA]</scope>
    <source>
        <strain evidence="8 14">2789STDY5608851</strain>
        <strain evidence="9 15">2789STDY5608866</strain>
        <strain evidence="7 16">2789STDY5834961</strain>
    </source>
</reference>
<evidence type="ECO:0000313" key="18">
    <source>
        <dbReference type="Proteomes" id="UP000449249"/>
    </source>
</evidence>
<dbReference type="AlphaFoldDB" id="A0A173XLP0"/>
<comment type="subcellular location">
    <subcellularLocation>
        <location evidence="1">Membrane</location>
        <topology evidence="1">Multi-pass membrane protein</topology>
    </subcellularLocation>
</comment>
<protein>
    <submittedName>
        <fullName evidence="9">Energy-coupling factor transporter transmembrane protein EcfT</fullName>
    </submittedName>
</protein>
<dbReference type="Proteomes" id="UP000095439">
    <property type="component" value="Unassembled WGS sequence"/>
</dbReference>
<reference evidence="13" key="4">
    <citation type="submission" date="2020-02" db="EMBL/GenBank/DDBJ databases">
        <authorList>
            <person name="Littmann E."/>
            <person name="Sorbara M."/>
        </authorList>
    </citation>
    <scope>NUCLEOTIDE SEQUENCE</scope>
    <source>
        <strain evidence="13">MSK.10.16</strain>
    </source>
</reference>
<accession>A0A173XLP0</accession>
<dbReference type="EMBL" id="WWSC01000011">
    <property type="protein sequence ID" value="MZK42105.1"/>
    <property type="molecule type" value="Genomic_DNA"/>
</dbReference>
<keyword evidence="3 6" id="KW-0812">Transmembrane</keyword>
<evidence type="ECO:0000313" key="11">
    <source>
        <dbReference type="EMBL" id="MZK17311.1"/>
    </source>
</evidence>
<dbReference type="EMBL" id="WWSB01000003">
    <property type="protein sequence ID" value="MZK17311.1"/>
    <property type="molecule type" value="Genomic_DNA"/>
</dbReference>
<evidence type="ECO:0000256" key="6">
    <source>
        <dbReference type="SAM" id="Phobius"/>
    </source>
</evidence>
<dbReference type="Proteomes" id="UP000472916">
    <property type="component" value="Unassembled WGS sequence"/>
</dbReference>
<dbReference type="PANTHER" id="PTHR34857:SF2">
    <property type="entry name" value="SLL0384 PROTEIN"/>
    <property type="match status" value="1"/>
</dbReference>
<dbReference type="Proteomes" id="UP000446719">
    <property type="component" value="Unassembled WGS sequence"/>
</dbReference>
<evidence type="ECO:0000313" key="14">
    <source>
        <dbReference type="Proteomes" id="UP000095380"/>
    </source>
</evidence>
<keyword evidence="2" id="KW-1003">Cell membrane</keyword>